<dbReference type="InterPro" id="IPR020013">
    <property type="entry name" value="Flagellar_FlgE/F/G"/>
</dbReference>
<feature type="domain" description="Flagellar hook protein FlgE/F/G-like D1" evidence="9">
    <location>
        <begin position="81"/>
        <end position="145"/>
    </location>
</feature>
<keyword evidence="10" id="KW-0969">Cilium</keyword>
<dbReference type="SUPFAM" id="SSF117143">
    <property type="entry name" value="Flagellar hook protein flgE"/>
    <property type="match status" value="1"/>
</dbReference>
<accession>A0ABV5ZEJ2</accession>
<gene>
    <name evidence="10" type="primary">flgF</name>
    <name evidence="10" type="ORF">ACFFLH_14605</name>
</gene>
<keyword evidence="3 6" id="KW-0975">Bacterial flagellum</keyword>
<dbReference type="InterPro" id="IPR012836">
    <property type="entry name" value="FlgF"/>
</dbReference>
<dbReference type="InterPro" id="IPR001444">
    <property type="entry name" value="Flag_bb_rod_N"/>
</dbReference>
<dbReference type="InterPro" id="IPR010930">
    <property type="entry name" value="Flg_bb/hook_C_dom"/>
</dbReference>
<dbReference type="EMBL" id="JBHLZN010000005">
    <property type="protein sequence ID" value="MFB9887650.1"/>
    <property type="molecule type" value="Genomic_DNA"/>
</dbReference>
<dbReference type="PANTHER" id="PTHR30435">
    <property type="entry name" value="FLAGELLAR PROTEIN"/>
    <property type="match status" value="1"/>
</dbReference>
<evidence type="ECO:0000259" key="9">
    <source>
        <dbReference type="Pfam" id="PF22692"/>
    </source>
</evidence>
<sequence length="246" mass="26510">MDRALFLAMSGAKQNMWGQAIHANNLANVSTTGFRRDFEQARSMQVFGESFPSRVYNMTENPATDFTPGTLKVTGSPMDVAIGGDGFIAVQREDGSEAYTRVGSLTVDPLGQLRTGKGLPVIGEGGPIVLPPFSQIEIGGDGTITIVAEGDQPANVAEIDRIKLVNPEIRDLIKGEDGLFSLENGQPALADAQVQLRSGYLESSNVNPVEEFTAIMSLSRQYEMNVKMMKTVEENAAAENRLLQIG</sequence>
<dbReference type="InterPro" id="IPR037925">
    <property type="entry name" value="FlgE/F/G-like"/>
</dbReference>
<dbReference type="RefSeq" id="WP_027312803.1">
    <property type="nucleotide sequence ID" value="NZ_JBHLZN010000005.1"/>
</dbReference>
<organism evidence="10 11">
    <name type="scientific">Balneatrix alpica</name>
    <dbReference type="NCBI Taxonomy" id="75684"/>
    <lineage>
        <taxon>Bacteria</taxon>
        <taxon>Pseudomonadati</taxon>
        <taxon>Pseudomonadota</taxon>
        <taxon>Gammaproteobacteria</taxon>
        <taxon>Oceanospirillales</taxon>
        <taxon>Balneatrichaceae</taxon>
        <taxon>Balneatrix</taxon>
    </lineage>
</organism>
<evidence type="ECO:0000259" key="8">
    <source>
        <dbReference type="Pfam" id="PF06429"/>
    </source>
</evidence>
<comment type="subcellular location">
    <subcellularLocation>
        <location evidence="1 6">Bacterial flagellum basal body</location>
    </subcellularLocation>
</comment>
<dbReference type="InterPro" id="IPR053967">
    <property type="entry name" value="LlgE_F_G-like_D1"/>
</dbReference>
<evidence type="ECO:0000256" key="4">
    <source>
        <dbReference type="ARBA" id="ARBA00038560"/>
    </source>
</evidence>
<feature type="domain" description="Flagellar basal-body/hook protein C-terminal" evidence="8">
    <location>
        <begin position="197"/>
        <end position="241"/>
    </location>
</feature>
<protein>
    <recommendedName>
        <fullName evidence="5 6">Flagellar basal-body rod protein FlgF</fullName>
    </recommendedName>
</protein>
<evidence type="ECO:0000256" key="1">
    <source>
        <dbReference type="ARBA" id="ARBA00004117"/>
    </source>
</evidence>
<comment type="similarity">
    <text evidence="2 6">Belongs to the flagella basal body rod proteins family.</text>
</comment>
<dbReference type="PANTHER" id="PTHR30435:SF18">
    <property type="entry name" value="FLAGELLAR BASAL-BODY ROD PROTEIN FLGF"/>
    <property type="match status" value="1"/>
</dbReference>
<evidence type="ECO:0000256" key="2">
    <source>
        <dbReference type="ARBA" id="ARBA00009677"/>
    </source>
</evidence>
<name>A0ABV5ZEJ2_9GAMM</name>
<comment type="subunit">
    <text evidence="4 6">The basal body constitutes a major portion of the flagellar organelle and consists of five rings (E,L,P,S, and M) mounted on a central rod. The rod consists of about 26 subunits of FlgG in the distal portion, and FlgB, FlgC and FlgF are thought to build up the proximal portion of the rod with about 6 subunits each.</text>
</comment>
<evidence type="ECO:0000256" key="6">
    <source>
        <dbReference type="RuleBase" id="RU362116"/>
    </source>
</evidence>
<keyword evidence="10" id="KW-0282">Flagellum</keyword>
<feature type="domain" description="Flagellar basal body rod protein N-terminal" evidence="7">
    <location>
        <begin position="8"/>
        <end position="35"/>
    </location>
</feature>
<dbReference type="Proteomes" id="UP001589628">
    <property type="component" value="Unassembled WGS sequence"/>
</dbReference>
<evidence type="ECO:0000256" key="3">
    <source>
        <dbReference type="ARBA" id="ARBA00023143"/>
    </source>
</evidence>
<dbReference type="NCBIfam" id="NF009280">
    <property type="entry name" value="PRK12640.1"/>
    <property type="match status" value="1"/>
</dbReference>
<evidence type="ECO:0000259" key="7">
    <source>
        <dbReference type="Pfam" id="PF00460"/>
    </source>
</evidence>
<evidence type="ECO:0000313" key="10">
    <source>
        <dbReference type="EMBL" id="MFB9887650.1"/>
    </source>
</evidence>
<keyword evidence="10" id="KW-0966">Cell projection</keyword>
<comment type="caution">
    <text evidence="10">The sequence shown here is derived from an EMBL/GenBank/DDBJ whole genome shotgun (WGS) entry which is preliminary data.</text>
</comment>
<dbReference type="Pfam" id="PF00460">
    <property type="entry name" value="Flg_bb_rod"/>
    <property type="match status" value="1"/>
</dbReference>
<dbReference type="Pfam" id="PF06429">
    <property type="entry name" value="Flg_bbr_C"/>
    <property type="match status" value="1"/>
</dbReference>
<reference evidence="10 11" key="1">
    <citation type="submission" date="2024-09" db="EMBL/GenBank/DDBJ databases">
        <authorList>
            <person name="Sun Q."/>
            <person name="Mori K."/>
        </authorList>
    </citation>
    <scope>NUCLEOTIDE SEQUENCE [LARGE SCALE GENOMIC DNA]</scope>
    <source>
        <strain evidence="10 11">ATCC 51285</strain>
    </source>
</reference>
<evidence type="ECO:0000313" key="11">
    <source>
        <dbReference type="Proteomes" id="UP001589628"/>
    </source>
</evidence>
<keyword evidence="11" id="KW-1185">Reference proteome</keyword>
<dbReference type="Pfam" id="PF22692">
    <property type="entry name" value="LlgE_F_G_D1"/>
    <property type="match status" value="1"/>
</dbReference>
<proteinExistence type="inferred from homology"/>
<evidence type="ECO:0000256" key="5">
    <source>
        <dbReference type="ARBA" id="ARBA00040228"/>
    </source>
</evidence>
<dbReference type="NCBIfam" id="TIGR02490">
    <property type="entry name" value="flgF"/>
    <property type="match status" value="1"/>
</dbReference>
<dbReference type="NCBIfam" id="TIGR03506">
    <property type="entry name" value="FlgEFG_subfam"/>
    <property type="match status" value="1"/>
</dbReference>